<gene>
    <name evidence="2" type="ORF">BHAOGJBA_5186</name>
</gene>
<dbReference type="Proteomes" id="UP001055247">
    <property type="component" value="Unassembled WGS sequence"/>
</dbReference>
<organism evidence="2 3">
    <name type="scientific">Methylobacterium hispanicum</name>
    <dbReference type="NCBI Taxonomy" id="270350"/>
    <lineage>
        <taxon>Bacteria</taxon>
        <taxon>Pseudomonadati</taxon>
        <taxon>Pseudomonadota</taxon>
        <taxon>Alphaproteobacteria</taxon>
        <taxon>Hyphomicrobiales</taxon>
        <taxon>Methylobacteriaceae</taxon>
        <taxon>Methylobacterium</taxon>
    </lineage>
</organism>
<sequence length="104" mass="11161">MKVLSSFLLVAQLAALPASAAGRPIDGKWSGGPASCSLPFAISGRTYVAPGATPKRVVKVERSGGWWRIELADRYAFVLMNVKPATMTWHSPASGDTFDLTRCH</sequence>
<dbReference type="AlphaFoldDB" id="A0AAV4ZUR0"/>
<accession>A0AAV4ZUR0</accession>
<evidence type="ECO:0000256" key="1">
    <source>
        <dbReference type="SAM" id="SignalP"/>
    </source>
</evidence>
<keyword evidence="1" id="KW-0732">Signal</keyword>
<feature type="signal peptide" evidence="1">
    <location>
        <begin position="1"/>
        <end position="20"/>
    </location>
</feature>
<proteinExistence type="predicted"/>
<dbReference type="RefSeq" id="WP_238231665.1">
    <property type="nucleotide sequence ID" value="NZ_BPQO01000029.1"/>
</dbReference>
<keyword evidence="3" id="KW-1185">Reference proteome</keyword>
<evidence type="ECO:0000313" key="3">
    <source>
        <dbReference type="Proteomes" id="UP001055247"/>
    </source>
</evidence>
<evidence type="ECO:0000313" key="2">
    <source>
        <dbReference type="EMBL" id="GJD91638.1"/>
    </source>
</evidence>
<protein>
    <submittedName>
        <fullName evidence="2">Uncharacterized protein</fullName>
    </submittedName>
</protein>
<name>A0AAV4ZUR0_9HYPH</name>
<reference evidence="2" key="1">
    <citation type="journal article" date="2016" name="Front. Microbiol.">
        <title>Genome Sequence of the Piezophilic, Mesophilic Sulfate-Reducing Bacterium Desulfovibrio indicus J2T.</title>
        <authorList>
            <person name="Cao J."/>
            <person name="Maignien L."/>
            <person name="Shao Z."/>
            <person name="Alain K."/>
            <person name="Jebbar M."/>
        </authorList>
    </citation>
    <scope>NUCLEOTIDE SEQUENCE</scope>
    <source>
        <strain evidence="2">DSM 16372</strain>
    </source>
</reference>
<comment type="caution">
    <text evidence="2">The sequence shown here is derived from an EMBL/GenBank/DDBJ whole genome shotgun (WGS) entry which is preliminary data.</text>
</comment>
<reference evidence="2" key="2">
    <citation type="submission" date="2021-08" db="EMBL/GenBank/DDBJ databases">
        <authorList>
            <person name="Tani A."/>
            <person name="Ola A."/>
            <person name="Ogura Y."/>
            <person name="Katsura K."/>
            <person name="Hayashi T."/>
        </authorList>
    </citation>
    <scope>NUCLEOTIDE SEQUENCE</scope>
    <source>
        <strain evidence="2">DSM 16372</strain>
    </source>
</reference>
<feature type="chain" id="PRO_5043966293" evidence="1">
    <location>
        <begin position="21"/>
        <end position="104"/>
    </location>
</feature>
<dbReference type="EMBL" id="BPQO01000029">
    <property type="protein sequence ID" value="GJD91638.1"/>
    <property type="molecule type" value="Genomic_DNA"/>
</dbReference>